<keyword evidence="1" id="KW-0040">ANK repeat</keyword>
<keyword evidence="4" id="KW-1185">Reference proteome</keyword>
<dbReference type="InterPro" id="IPR010730">
    <property type="entry name" value="HET"/>
</dbReference>
<dbReference type="InterPro" id="IPR036770">
    <property type="entry name" value="Ankyrin_rpt-contain_sf"/>
</dbReference>
<dbReference type="AlphaFoldDB" id="A0A9P4QSE9"/>
<dbReference type="PANTHER" id="PTHR33112:SF16">
    <property type="entry name" value="HETEROKARYON INCOMPATIBILITY DOMAIN-CONTAINING PROTEIN"/>
    <property type="match status" value="1"/>
</dbReference>
<evidence type="ECO:0000313" key="4">
    <source>
        <dbReference type="Proteomes" id="UP000799444"/>
    </source>
</evidence>
<dbReference type="Pfam" id="PF06985">
    <property type="entry name" value="HET"/>
    <property type="match status" value="1"/>
</dbReference>
<dbReference type="Pfam" id="PF12796">
    <property type="entry name" value="Ank_2"/>
    <property type="match status" value="1"/>
</dbReference>
<dbReference type="Proteomes" id="UP000799444">
    <property type="component" value="Unassembled WGS sequence"/>
</dbReference>
<evidence type="ECO:0000256" key="1">
    <source>
        <dbReference type="PROSITE-ProRule" id="PRU00023"/>
    </source>
</evidence>
<dbReference type="PROSITE" id="PS50297">
    <property type="entry name" value="ANK_REP_REGION"/>
    <property type="match status" value="1"/>
</dbReference>
<dbReference type="InterPro" id="IPR002110">
    <property type="entry name" value="Ankyrin_rpt"/>
</dbReference>
<organism evidence="3 4">
    <name type="scientific">Polyplosphaeria fusca</name>
    <dbReference type="NCBI Taxonomy" id="682080"/>
    <lineage>
        <taxon>Eukaryota</taxon>
        <taxon>Fungi</taxon>
        <taxon>Dikarya</taxon>
        <taxon>Ascomycota</taxon>
        <taxon>Pezizomycotina</taxon>
        <taxon>Dothideomycetes</taxon>
        <taxon>Pleosporomycetidae</taxon>
        <taxon>Pleosporales</taxon>
        <taxon>Tetraplosphaeriaceae</taxon>
        <taxon>Polyplosphaeria</taxon>
    </lineage>
</organism>
<dbReference type="SMART" id="SM00248">
    <property type="entry name" value="ANK"/>
    <property type="match status" value="3"/>
</dbReference>
<feature type="repeat" description="ANK" evidence="1">
    <location>
        <begin position="81"/>
        <end position="113"/>
    </location>
</feature>
<dbReference type="OrthoDB" id="5125733at2759"/>
<name>A0A9P4QSE9_9PLEO</name>
<proteinExistence type="predicted"/>
<dbReference type="EMBL" id="ML996229">
    <property type="protein sequence ID" value="KAF2729997.1"/>
    <property type="molecule type" value="Genomic_DNA"/>
</dbReference>
<dbReference type="SUPFAM" id="SSF48403">
    <property type="entry name" value="Ankyrin repeat"/>
    <property type="match status" value="1"/>
</dbReference>
<reference evidence="3" key="1">
    <citation type="journal article" date="2020" name="Stud. Mycol.">
        <title>101 Dothideomycetes genomes: a test case for predicting lifestyles and emergence of pathogens.</title>
        <authorList>
            <person name="Haridas S."/>
            <person name="Albert R."/>
            <person name="Binder M."/>
            <person name="Bloem J."/>
            <person name="Labutti K."/>
            <person name="Salamov A."/>
            <person name="Andreopoulos B."/>
            <person name="Baker S."/>
            <person name="Barry K."/>
            <person name="Bills G."/>
            <person name="Bluhm B."/>
            <person name="Cannon C."/>
            <person name="Castanera R."/>
            <person name="Culley D."/>
            <person name="Daum C."/>
            <person name="Ezra D."/>
            <person name="Gonzalez J."/>
            <person name="Henrissat B."/>
            <person name="Kuo A."/>
            <person name="Liang C."/>
            <person name="Lipzen A."/>
            <person name="Lutzoni F."/>
            <person name="Magnuson J."/>
            <person name="Mondo S."/>
            <person name="Nolan M."/>
            <person name="Ohm R."/>
            <person name="Pangilinan J."/>
            <person name="Park H.-J."/>
            <person name="Ramirez L."/>
            <person name="Alfaro M."/>
            <person name="Sun H."/>
            <person name="Tritt A."/>
            <person name="Yoshinaga Y."/>
            <person name="Zwiers L.-H."/>
            <person name="Turgeon B."/>
            <person name="Goodwin S."/>
            <person name="Spatafora J."/>
            <person name="Crous P."/>
            <person name="Grigoriev I."/>
        </authorList>
    </citation>
    <scope>NUCLEOTIDE SEQUENCE</scope>
    <source>
        <strain evidence="3">CBS 125425</strain>
    </source>
</reference>
<dbReference type="Gene3D" id="1.25.40.20">
    <property type="entry name" value="Ankyrin repeat-containing domain"/>
    <property type="match status" value="1"/>
</dbReference>
<dbReference type="PROSITE" id="PS50088">
    <property type="entry name" value="ANK_REPEAT"/>
    <property type="match status" value="1"/>
</dbReference>
<evidence type="ECO:0000313" key="3">
    <source>
        <dbReference type="EMBL" id="KAF2729997.1"/>
    </source>
</evidence>
<feature type="domain" description="Heterokaryon incompatibility" evidence="2">
    <location>
        <begin position="328"/>
        <end position="478"/>
    </location>
</feature>
<accession>A0A9P4QSE9</accession>
<protein>
    <recommendedName>
        <fullName evidence="2">Heterokaryon incompatibility domain-containing protein</fullName>
    </recommendedName>
</protein>
<dbReference type="PANTHER" id="PTHR33112">
    <property type="entry name" value="DOMAIN PROTEIN, PUTATIVE-RELATED"/>
    <property type="match status" value="1"/>
</dbReference>
<evidence type="ECO:0000259" key="2">
    <source>
        <dbReference type="Pfam" id="PF06985"/>
    </source>
</evidence>
<comment type="caution">
    <text evidence="3">The sequence shown here is derived from an EMBL/GenBank/DDBJ whole genome shotgun (WGS) entry which is preliminary data.</text>
</comment>
<sequence>MIKCLFEYGKWTEDYSCGSLIDAAVTTGDAAVLSLVLEAGAQLDYPWWPNTPLQNTVKAGKIEMTRLLCAAGVDVNAIHGHGLPALHIAADLGDVETVEILINAGADIFLAPSANITAFEIAERQAKDEVLGVFRAAQAVSATKMELDASSTPKTDLCNTCKDISPRDDFFTHSWEWHESLIALQKSARSGCPFCRFIWKQLGITDIPIPQPSRVMFYRFKRDYISCQIDEPYPADIECPRHLGTTFHYTTEPFDGTRKPLVGDTSSPQTFAQIRSWLDNCTKNHSKCKKASLENFTPTRLLDISPIEESGAVRLVETSSTPTHARPFIALSHCQHASLPESATTTTSILQSRYNGIAIESLPLTFTHMFHAAKNLGIRYCWIDTLCTIQDDPTDLAHEASCTSSIYRSAFCTLAAAALDCYTRGLFRSSDTRNDAVEFETKFLGGEKKRTRFFRRQESWQKMLAAGPLCRRGWGMQERELSPRPSPPQQPNVYDLWHRLVNSYTARILPRPEDTFPALSNLAHLVSNYTNSSYIAGLWQSDLLRSLAWASYGNYNESHLSRHPSYIAPTWSWASVRGPKTSTNIKATHQDVALYSKSRSSSSDEAKGAVEIIAVNVELAGSDPFGQISSAELKITASICRAVLGYDKSSNQYGRTIQLRNRAGDEVMGDLYLDVPEEQAGLKMVFCVYLFPQKCTGSWVHERMGENGCGVGLAVVPVEDGGEGRFRRVGWVSCLQLAAVLENTVRDFTLI</sequence>
<gene>
    <name evidence="3" type="ORF">EJ04DRAFT_501363</name>
</gene>